<dbReference type="EMBL" id="JACXVP010000005">
    <property type="protein sequence ID" value="KAG5607439.1"/>
    <property type="molecule type" value="Genomic_DNA"/>
</dbReference>
<evidence type="ECO:0000313" key="2">
    <source>
        <dbReference type="Proteomes" id="UP000824120"/>
    </source>
</evidence>
<sequence>MGMDSLHDLVEIQSWIHLFQHKSPILHKEEMMAALTPESETRVLDEDLLGEILEVLREGIRSVVGKTCTMKFVKECSKIPNTRRVGVLKKLMKGEYQLVFEFVNKVLLPRMEKRIVAFVHHGVIVQAKHELEGMTVRVSNKDAEIALLKAKLIKTQSEGPGTTKVNKLRKKVDMLTA</sequence>
<dbReference type="Proteomes" id="UP000824120">
    <property type="component" value="Chromosome 5"/>
</dbReference>
<evidence type="ECO:0000313" key="1">
    <source>
        <dbReference type="EMBL" id="KAG5607439.1"/>
    </source>
</evidence>
<comment type="caution">
    <text evidence="1">The sequence shown here is derived from an EMBL/GenBank/DDBJ whole genome shotgun (WGS) entry which is preliminary data.</text>
</comment>
<proteinExistence type="predicted"/>
<gene>
    <name evidence="1" type="ORF">H5410_028931</name>
</gene>
<dbReference type="AlphaFoldDB" id="A0A9J5Z6B4"/>
<name>A0A9J5Z6B4_SOLCO</name>
<organism evidence="1 2">
    <name type="scientific">Solanum commersonii</name>
    <name type="common">Commerson's wild potato</name>
    <name type="synonym">Commerson's nightshade</name>
    <dbReference type="NCBI Taxonomy" id="4109"/>
    <lineage>
        <taxon>Eukaryota</taxon>
        <taxon>Viridiplantae</taxon>
        <taxon>Streptophyta</taxon>
        <taxon>Embryophyta</taxon>
        <taxon>Tracheophyta</taxon>
        <taxon>Spermatophyta</taxon>
        <taxon>Magnoliopsida</taxon>
        <taxon>eudicotyledons</taxon>
        <taxon>Gunneridae</taxon>
        <taxon>Pentapetalae</taxon>
        <taxon>asterids</taxon>
        <taxon>lamiids</taxon>
        <taxon>Solanales</taxon>
        <taxon>Solanaceae</taxon>
        <taxon>Solanoideae</taxon>
        <taxon>Solaneae</taxon>
        <taxon>Solanum</taxon>
    </lineage>
</organism>
<keyword evidence="2" id="KW-1185">Reference proteome</keyword>
<dbReference type="OrthoDB" id="1303972at2759"/>
<accession>A0A9J5Z6B4</accession>
<protein>
    <submittedName>
        <fullName evidence="1">Uncharacterized protein</fullName>
    </submittedName>
</protein>
<reference evidence="1 2" key="1">
    <citation type="submission" date="2020-09" db="EMBL/GenBank/DDBJ databases">
        <title>De no assembly of potato wild relative species, Solanum commersonii.</title>
        <authorList>
            <person name="Cho K."/>
        </authorList>
    </citation>
    <scope>NUCLEOTIDE SEQUENCE [LARGE SCALE GENOMIC DNA]</scope>
    <source>
        <strain evidence="1">LZ3.2</strain>
        <tissue evidence="1">Leaf</tissue>
    </source>
</reference>